<dbReference type="GO" id="GO:0017004">
    <property type="term" value="P:cytochrome complex assembly"/>
    <property type="evidence" value="ECO:0007669"/>
    <property type="project" value="UniProtKB-KW"/>
</dbReference>
<evidence type="ECO:0000256" key="3">
    <source>
        <dbReference type="ARBA" id="ARBA00022748"/>
    </source>
</evidence>
<evidence type="ECO:0000259" key="8">
    <source>
        <dbReference type="PROSITE" id="PS51352"/>
    </source>
</evidence>
<evidence type="ECO:0000256" key="1">
    <source>
        <dbReference type="ARBA" id="ARBA00004196"/>
    </source>
</evidence>
<dbReference type="SUPFAM" id="SSF52833">
    <property type="entry name" value="Thioredoxin-like"/>
    <property type="match status" value="1"/>
</dbReference>
<dbReference type="PATRIC" id="fig|121290.4.peg.1227"/>
<evidence type="ECO:0000313" key="9">
    <source>
        <dbReference type="EMBL" id="KWT71088.1"/>
    </source>
</evidence>
<dbReference type="InterPro" id="IPR017937">
    <property type="entry name" value="Thioredoxin_CS"/>
</dbReference>
<dbReference type="GO" id="GO:0015036">
    <property type="term" value="F:disulfide oxidoreductase activity"/>
    <property type="evidence" value="ECO:0007669"/>
    <property type="project" value="InterPro"/>
</dbReference>
<evidence type="ECO:0000256" key="4">
    <source>
        <dbReference type="ARBA" id="ARBA00023157"/>
    </source>
</evidence>
<feature type="region of interest" description="Disordered" evidence="6">
    <location>
        <begin position="1"/>
        <end position="21"/>
    </location>
</feature>
<dbReference type="STRING" id="121290.APY04_0750"/>
<keyword evidence="3" id="KW-0201">Cytochrome c-type biogenesis</keyword>
<dbReference type="InterPro" id="IPR036249">
    <property type="entry name" value="Thioredoxin-like_sf"/>
</dbReference>
<accession>A0A109BLQ0</accession>
<keyword evidence="7" id="KW-0472">Membrane</keyword>
<dbReference type="InterPro" id="IPR004799">
    <property type="entry name" value="Periplasmic_diS_OxRdtase_DsbE"/>
</dbReference>
<feature type="domain" description="Thioredoxin" evidence="8">
    <location>
        <begin position="55"/>
        <end position="200"/>
    </location>
</feature>
<dbReference type="PROSITE" id="PS51352">
    <property type="entry name" value="THIOREDOXIN_2"/>
    <property type="match status" value="1"/>
</dbReference>
<dbReference type="CDD" id="cd03010">
    <property type="entry name" value="TlpA_like_DsbE"/>
    <property type="match status" value="1"/>
</dbReference>
<gene>
    <name evidence="9" type="ORF">APY04_0750</name>
</gene>
<name>A0A109BLQ0_HYPSL</name>
<evidence type="ECO:0000313" key="10">
    <source>
        <dbReference type="Proteomes" id="UP000059074"/>
    </source>
</evidence>
<organism evidence="9 10">
    <name type="scientific">Hyphomicrobium sulfonivorans</name>
    <dbReference type="NCBI Taxonomy" id="121290"/>
    <lineage>
        <taxon>Bacteria</taxon>
        <taxon>Pseudomonadati</taxon>
        <taxon>Pseudomonadota</taxon>
        <taxon>Alphaproteobacteria</taxon>
        <taxon>Hyphomicrobiales</taxon>
        <taxon>Hyphomicrobiaceae</taxon>
        <taxon>Hyphomicrobium</taxon>
    </lineage>
</organism>
<feature type="transmembrane region" description="Helical" evidence="7">
    <location>
        <begin position="24"/>
        <end position="44"/>
    </location>
</feature>
<feature type="region of interest" description="Disordered" evidence="6">
    <location>
        <begin position="211"/>
        <end position="230"/>
    </location>
</feature>
<keyword evidence="7" id="KW-1133">Transmembrane helix</keyword>
<dbReference type="InterPro" id="IPR013766">
    <property type="entry name" value="Thioredoxin_domain"/>
</dbReference>
<dbReference type="OrthoDB" id="9799347at2"/>
<dbReference type="PANTHER" id="PTHR42852">
    <property type="entry name" value="THIOL:DISULFIDE INTERCHANGE PROTEIN DSBE"/>
    <property type="match status" value="1"/>
</dbReference>
<keyword evidence="5" id="KW-0676">Redox-active center</keyword>
<dbReference type="Gene3D" id="3.40.30.10">
    <property type="entry name" value="Glutaredoxin"/>
    <property type="match status" value="1"/>
</dbReference>
<sequence>MQPDPATNANTSSQQPAPRRRKTGAVLAPLIVFAVLVAVFGFALKTGDPSKLPSALIGKPAPQTEFAPLPGLATDGQAVPGFSSAELANGKPVVVNFWASWCVPCAEEQPLLVKLQQRTGVALYGVNYKDDPVSARRFLGRFGNPFAAVGVDPNGRGAIEWGVYGMPETFVLNGKGEIIYKHVGPVSAQSLAEKVEPMIVEAQKAAAVGNAASTAPASSAAPASGATQPN</sequence>
<dbReference type="PANTHER" id="PTHR42852:SF6">
    <property type="entry name" value="THIOL:DISULFIDE INTERCHANGE PROTEIN DSBE"/>
    <property type="match status" value="1"/>
</dbReference>
<dbReference type="InterPro" id="IPR013740">
    <property type="entry name" value="Redoxin"/>
</dbReference>
<comment type="caution">
    <text evidence="9">The sequence shown here is derived from an EMBL/GenBank/DDBJ whole genome shotgun (WGS) entry which is preliminary data.</text>
</comment>
<evidence type="ECO:0000256" key="5">
    <source>
        <dbReference type="ARBA" id="ARBA00023284"/>
    </source>
</evidence>
<keyword evidence="10" id="KW-1185">Reference proteome</keyword>
<dbReference type="PROSITE" id="PS00194">
    <property type="entry name" value="THIOREDOXIN_1"/>
    <property type="match status" value="1"/>
</dbReference>
<dbReference type="EMBL" id="LMTR01000027">
    <property type="protein sequence ID" value="KWT71088.1"/>
    <property type="molecule type" value="Genomic_DNA"/>
</dbReference>
<evidence type="ECO:0000256" key="6">
    <source>
        <dbReference type="SAM" id="MobiDB-lite"/>
    </source>
</evidence>
<evidence type="ECO:0000256" key="2">
    <source>
        <dbReference type="ARBA" id="ARBA00007758"/>
    </source>
</evidence>
<evidence type="ECO:0000256" key="7">
    <source>
        <dbReference type="SAM" id="Phobius"/>
    </source>
</evidence>
<comment type="similarity">
    <text evidence="2">Belongs to the thioredoxin family. DsbE subfamily.</text>
</comment>
<keyword evidence="7" id="KW-0812">Transmembrane</keyword>
<dbReference type="Proteomes" id="UP000059074">
    <property type="component" value="Unassembled WGS sequence"/>
</dbReference>
<keyword evidence="4" id="KW-1015">Disulfide bond</keyword>
<dbReference type="Pfam" id="PF08534">
    <property type="entry name" value="Redoxin"/>
    <property type="match status" value="1"/>
</dbReference>
<dbReference type="RefSeq" id="WP_083509448.1">
    <property type="nucleotide sequence ID" value="NZ_JAEFBX010000001.1"/>
</dbReference>
<dbReference type="NCBIfam" id="TIGR00385">
    <property type="entry name" value="dsbE"/>
    <property type="match status" value="1"/>
</dbReference>
<dbReference type="GO" id="GO:0030288">
    <property type="term" value="C:outer membrane-bounded periplasmic space"/>
    <property type="evidence" value="ECO:0007669"/>
    <property type="project" value="InterPro"/>
</dbReference>
<comment type="subcellular location">
    <subcellularLocation>
        <location evidence="1">Cell envelope</location>
    </subcellularLocation>
</comment>
<protein>
    <submittedName>
        <fullName evidence="9">Cytochrome c-type biogenesis protein CcmG/DsbE, thiol:disulfide oxidoreductase</fullName>
    </submittedName>
</protein>
<dbReference type="InterPro" id="IPR050553">
    <property type="entry name" value="Thioredoxin_ResA/DsbE_sf"/>
</dbReference>
<reference evidence="9 10" key="1">
    <citation type="submission" date="2015-10" db="EMBL/GenBank/DDBJ databases">
        <title>Transcriptomic analysis of a linuron degrading triple-species bacterial consortium.</title>
        <authorList>
            <person name="Albers P."/>
        </authorList>
    </citation>
    <scope>NUCLEOTIDE SEQUENCE [LARGE SCALE GENOMIC DNA]</scope>
    <source>
        <strain evidence="9 10">WDL6</strain>
    </source>
</reference>
<feature type="compositionally biased region" description="Polar residues" evidence="6">
    <location>
        <begin position="1"/>
        <end position="16"/>
    </location>
</feature>
<dbReference type="AlphaFoldDB" id="A0A109BLQ0"/>
<proteinExistence type="inferred from homology"/>